<name>A0A5J5GS75_9RHOB</name>
<dbReference type="EMBL" id="VYQE01000001">
    <property type="protein sequence ID" value="KAA9010172.1"/>
    <property type="molecule type" value="Genomic_DNA"/>
</dbReference>
<accession>A0A5J5GS75</accession>
<dbReference type="AlphaFoldDB" id="A0A5J5GS75"/>
<comment type="caution">
    <text evidence="1">The sequence shown here is derived from an EMBL/GenBank/DDBJ whole genome shotgun (WGS) entry which is preliminary data.</text>
</comment>
<dbReference type="RefSeq" id="WP_150443658.1">
    <property type="nucleotide sequence ID" value="NZ_VYQE01000001.1"/>
</dbReference>
<proteinExistence type="predicted"/>
<evidence type="ECO:0000313" key="2">
    <source>
        <dbReference type="Proteomes" id="UP000326554"/>
    </source>
</evidence>
<reference evidence="1 2" key="1">
    <citation type="submission" date="2019-09" db="EMBL/GenBank/DDBJ databases">
        <authorList>
            <person name="Park J.-S."/>
            <person name="Choi H.-J."/>
        </authorList>
    </citation>
    <scope>NUCLEOTIDE SEQUENCE [LARGE SCALE GENOMIC DNA]</scope>
    <source>
        <strain evidence="1 2">176SS1-4</strain>
    </source>
</reference>
<organism evidence="1 2">
    <name type="scientific">Histidinibacterium aquaticum</name>
    <dbReference type="NCBI Taxonomy" id="2613962"/>
    <lineage>
        <taxon>Bacteria</taxon>
        <taxon>Pseudomonadati</taxon>
        <taxon>Pseudomonadota</taxon>
        <taxon>Alphaproteobacteria</taxon>
        <taxon>Rhodobacterales</taxon>
        <taxon>Paracoccaceae</taxon>
        <taxon>Histidinibacterium</taxon>
    </lineage>
</organism>
<dbReference type="Proteomes" id="UP000326554">
    <property type="component" value="Unassembled WGS sequence"/>
</dbReference>
<keyword evidence="2" id="KW-1185">Reference proteome</keyword>
<gene>
    <name evidence="1" type="ORF">F3S47_02670</name>
</gene>
<sequence length="128" mass="14483">MTTETPKESRGIHPPSDTRWIMRRKDLPNTRAAVLYRLTDREGNETTSAISTTYRQVLEALRRSPLYCASPVRLSDVVYVLKREHGADIETLFFEDDTNDPPTRFGVYVLRSQVETLGAQAPKTAEAA</sequence>
<evidence type="ECO:0000313" key="1">
    <source>
        <dbReference type="EMBL" id="KAA9010172.1"/>
    </source>
</evidence>
<protein>
    <submittedName>
        <fullName evidence="1">Uncharacterized protein</fullName>
    </submittedName>
</protein>